<organism evidence="3 4">
    <name type="scientific">Brachyspira pilosicoli</name>
    <name type="common">Serpulina pilosicoli</name>
    <dbReference type="NCBI Taxonomy" id="52584"/>
    <lineage>
        <taxon>Bacteria</taxon>
        <taxon>Pseudomonadati</taxon>
        <taxon>Spirochaetota</taxon>
        <taxon>Spirochaetia</taxon>
        <taxon>Brachyspirales</taxon>
        <taxon>Brachyspiraceae</taxon>
        <taxon>Brachyspira</taxon>
    </lineage>
</organism>
<dbReference type="CDD" id="cd00761">
    <property type="entry name" value="Glyco_tranf_GTA_type"/>
    <property type="match status" value="1"/>
</dbReference>
<dbReference type="AlphaFoldDB" id="A0A5C8EE28"/>
<dbReference type="EMBL" id="SAXY01000078">
    <property type="protein sequence ID" value="TXJ35251.1"/>
    <property type="molecule type" value="Genomic_DNA"/>
</dbReference>
<sequence length="341" mass="40550">MILLSIIIPVYNTETYLEFCIDSIINQNINNYEIIVVNDASNGNCDEIVEKYIKKYNHIKLIKHKYNRGLYQARLTGILNSNGKYIMHVDSDDYLCNNIIKYILNKIPLDYDLLFFDCIITDGKKILDFDNWYSIPLYEMNNNSYIMNYFFDGYNHTMWGKVYKKEVLDKCISDFPNIENITQYEDLMQNLIISRFINNTYSIHKIGYCYRMNENGSSKKQLVEEEEKEKFLRNTDNIIKIIVEFVLKYSLDLYYIHTLCLLKNIINNSYRICKIHNIDLYDYINLNIPIQFKDALIINLIKKKNILKIKKKVKKNKLFSLVIGTRIIQIILFGIVITIKR</sequence>
<dbReference type="SUPFAM" id="SSF53448">
    <property type="entry name" value="Nucleotide-diphospho-sugar transferases"/>
    <property type="match status" value="1"/>
</dbReference>
<reference evidence="3 4" key="1">
    <citation type="journal article" date="1992" name="Lakartidningen">
        <title>[Penicillin V and not amoxicillin is the first choice preparation in acute otitis].</title>
        <authorList>
            <person name="Kamme C."/>
            <person name="Lundgren K."/>
            <person name="Prellner K."/>
        </authorList>
    </citation>
    <scope>NUCLEOTIDE SEQUENCE [LARGE SCALE GENOMIC DNA]</scope>
    <source>
        <strain evidence="3 4">PC5538III-hc</strain>
    </source>
</reference>
<dbReference type="Proteomes" id="UP000323176">
    <property type="component" value="Unassembled WGS sequence"/>
</dbReference>
<dbReference type="GO" id="GO:0016758">
    <property type="term" value="F:hexosyltransferase activity"/>
    <property type="evidence" value="ECO:0007669"/>
    <property type="project" value="UniProtKB-ARBA"/>
</dbReference>
<evidence type="ECO:0000259" key="2">
    <source>
        <dbReference type="Pfam" id="PF00535"/>
    </source>
</evidence>
<evidence type="ECO:0000256" key="1">
    <source>
        <dbReference type="SAM" id="Phobius"/>
    </source>
</evidence>
<keyword evidence="1" id="KW-0812">Transmembrane</keyword>
<dbReference type="OrthoDB" id="9810303at2"/>
<proteinExistence type="predicted"/>
<comment type="caution">
    <text evidence="3">The sequence shown here is derived from an EMBL/GenBank/DDBJ whole genome shotgun (WGS) entry which is preliminary data.</text>
</comment>
<keyword evidence="1" id="KW-0472">Membrane</keyword>
<evidence type="ECO:0000313" key="4">
    <source>
        <dbReference type="Proteomes" id="UP000323176"/>
    </source>
</evidence>
<keyword evidence="3" id="KW-0808">Transferase</keyword>
<name>A0A5C8EE28_BRAPL</name>
<gene>
    <name evidence="3" type="ORF">EPJ72_12660</name>
</gene>
<accession>A0A5C8EE28</accession>
<keyword evidence="1" id="KW-1133">Transmembrane helix</keyword>
<evidence type="ECO:0000313" key="3">
    <source>
        <dbReference type="EMBL" id="TXJ35251.1"/>
    </source>
</evidence>
<feature type="transmembrane region" description="Helical" evidence="1">
    <location>
        <begin position="318"/>
        <end position="339"/>
    </location>
</feature>
<dbReference type="PANTHER" id="PTHR22916">
    <property type="entry name" value="GLYCOSYLTRANSFERASE"/>
    <property type="match status" value="1"/>
</dbReference>
<dbReference type="InterPro" id="IPR001173">
    <property type="entry name" value="Glyco_trans_2-like"/>
</dbReference>
<dbReference type="Pfam" id="PF00535">
    <property type="entry name" value="Glycos_transf_2"/>
    <property type="match status" value="1"/>
</dbReference>
<dbReference type="InterPro" id="IPR029044">
    <property type="entry name" value="Nucleotide-diphossugar_trans"/>
</dbReference>
<dbReference type="Gene3D" id="3.90.550.10">
    <property type="entry name" value="Spore Coat Polysaccharide Biosynthesis Protein SpsA, Chain A"/>
    <property type="match status" value="1"/>
</dbReference>
<feature type="domain" description="Glycosyltransferase 2-like" evidence="2">
    <location>
        <begin position="5"/>
        <end position="127"/>
    </location>
</feature>
<protein>
    <submittedName>
        <fullName evidence="3">Glycosyltransferase family 2 protein</fullName>
    </submittedName>
</protein>